<evidence type="ECO:0000256" key="2">
    <source>
        <dbReference type="ARBA" id="ARBA00022729"/>
    </source>
</evidence>
<keyword evidence="2" id="KW-0732">Signal</keyword>
<dbReference type="SUPFAM" id="SSF56601">
    <property type="entry name" value="beta-lactamase/transpeptidase-like"/>
    <property type="match status" value="1"/>
</dbReference>
<keyword evidence="3 10" id="KW-0378">Hydrolase</keyword>
<dbReference type="InterPro" id="IPR012338">
    <property type="entry name" value="Beta-lactam/transpept-like"/>
</dbReference>
<evidence type="ECO:0000256" key="4">
    <source>
        <dbReference type="ARBA" id="ARBA00022960"/>
    </source>
</evidence>
<evidence type="ECO:0000313" key="11">
    <source>
        <dbReference type="Proteomes" id="UP001549363"/>
    </source>
</evidence>
<reference evidence="10 11" key="1">
    <citation type="submission" date="2024-06" db="EMBL/GenBank/DDBJ databases">
        <title>Sorghum-associated microbial communities from plants grown in Nebraska, USA.</title>
        <authorList>
            <person name="Schachtman D."/>
        </authorList>
    </citation>
    <scope>NUCLEOTIDE SEQUENCE [LARGE SCALE GENOMIC DNA]</scope>
    <source>
        <strain evidence="10 11">736</strain>
    </source>
</reference>
<evidence type="ECO:0000313" key="10">
    <source>
        <dbReference type="EMBL" id="MET4561078.1"/>
    </source>
</evidence>
<keyword evidence="6" id="KW-0961">Cell wall biogenesis/degradation</keyword>
<dbReference type="InterPro" id="IPR018044">
    <property type="entry name" value="Peptidase_S11"/>
</dbReference>
<dbReference type="InterPro" id="IPR001967">
    <property type="entry name" value="Peptidase_S11_N"/>
</dbReference>
<evidence type="ECO:0000256" key="3">
    <source>
        <dbReference type="ARBA" id="ARBA00022801"/>
    </source>
</evidence>
<dbReference type="EMBL" id="JBEPSB010000008">
    <property type="protein sequence ID" value="MET4561078.1"/>
    <property type="molecule type" value="Genomic_DNA"/>
</dbReference>
<dbReference type="PANTHER" id="PTHR21581:SF26">
    <property type="entry name" value="D-ALANYL-D-ALANINE ENDOPEPTIDASE"/>
    <property type="match status" value="1"/>
</dbReference>
<keyword evidence="10" id="KW-0645">Protease</keyword>
<keyword evidence="8" id="KW-1133">Transmembrane helix</keyword>
<keyword evidence="4" id="KW-0133">Cell shape</keyword>
<dbReference type="Gene3D" id="3.40.710.10">
    <property type="entry name" value="DD-peptidase/beta-lactamase superfamily"/>
    <property type="match status" value="1"/>
</dbReference>
<evidence type="ECO:0000256" key="7">
    <source>
        <dbReference type="RuleBase" id="RU004016"/>
    </source>
</evidence>
<keyword evidence="8" id="KW-0812">Transmembrane</keyword>
<dbReference type="Pfam" id="PF00768">
    <property type="entry name" value="Peptidase_S11"/>
    <property type="match status" value="1"/>
</dbReference>
<feature type="transmembrane region" description="Helical" evidence="8">
    <location>
        <begin position="7"/>
        <end position="24"/>
    </location>
</feature>
<evidence type="ECO:0000256" key="5">
    <source>
        <dbReference type="ARBA" id="ARBA00022984"/>
    </source>
</evidence>
<evidence type="ECO:0000256" key="8">
    <source>
        <dbReference type="SAM" id="Phobius"/>
    </source>
</evidence>
<dbReference type="PRINTS" id="PR00725">
    <property type="entry name" value="DADACBPTASE1"/>
</dbReference>
<dbReference type="RefSeq" id="WP_107951061.1">
    <property type="nucleotide sequence ID" value="NZ_CP073713.1"/>
</dbReference>
<feature type="domain" description="Peptidase S11 D-alanyl-D-alanine carboxypeptidase A N-terminal" evidence="9">
    <location>
        <begin position="54"/>
        <end position="287"/>
    </location>
</feature>
<keyword evidence="10" id="KW-0121">Carboxypeptidase</keyword>
<evidence type="ECO:0000259" key="9">
    <source>
        <dbReference type="Pfam" id="PF00768"/>
    </source>
</evidence>
<accession>A0ABV2PK72</accession>
<evidence type="ECO:0000256" key="1">
    <source>
        <dbReference type="ARBA" id="ARBA00007164"/>
    </source>
</evidence>
<organism evidence="10 11">
    <name type="scientific">Lysinibacillus parviboronicapiens</name>
    <dbReference type="NCBI Taxonomy" id="436516"/>
    <lineage>
        <taxon>Bacteria</taxon>
        <taxon>Bacillati</taxon>
        <taxon>Bacillota</taxon>
        <taxon>Bacilli</taxon>
        <taxon>Bacillales</taxon>
        <taxon>Bacillaceae</taxon>
        <taxon>Lysinibacillus</taxon>
    </lineage>
</organism>
<sequence length="307" mass="34021">MLKKKSLFSLLLSIVIILMFILFVKENSKNPMEDILDSPQMEMPTKSDESLDIDLHSSNAVLVNLDENKILLDKNSEEVIYPASLTKIMTVLVAIENIPELNEKVFLPQSIFADLYKKNASMAGFLANEEVTAKDLLYGSMLPSGAEASIGLANFVAGSERKFVKLMNDKAQQLGMKDTHFTNATGLHHHDHYTSVKDISILLQYALTNNTFRDVYTAQRYSTSPTNLHPEGITFTNRMFKNISSSDLPKGKIIGGKTGYTEKAGLCLASLAVINEQEYILVTVGAEGDHHTEQFNITDAFSVYSGL</sequence>
<evidence type="ECO:0000256" key="6">
    <source>
        <dbReference type="ARBA" id="ARBA00023316"/>
    </source>
</evidence>
<proteinExistence type="inferred from homology"/>
<comment type="similarity">
    <text evidence="1 7">Belongs to the peptidase S11 family.</text>
</comment>
<dbReference type="Proteomes" id="UP001549363">
    <property type="component" value="Unassembled WGS sequence"/>
</dbReference>
<name>A0ABV2PK72_9BACI</name>
<protein>
    <submittedName>
        <fullName evidence="10">D-alanyl-D-alanine carboxypeptidase (Penicillin-binding protein 5/6)</fullName>
        <ecNumber evidence="10">3.4.16.4</ecNumber>
    </submittedName>
</protein>
<dbReference type="PANTHER" id="PTHR21581">
    <property type="entry name" value="D-ALANYL-D-ALANINE CARBOXYPEPTIDASE"/>
    <property type="match status" value="1"/>
</dbReference>
<dbReference type="EC" id="3.4.16.4" evidence="10"/>
<keyword evidence="11" id="KW-1185">Reference proteome</keyword>
<dbReference type="GO" id="GO:0009002">
    <property type="term" value="F:serine-type D-Ala-D-Ala carboxypeptidase activity"/>
    <property type="evidence" value="ECO:0007669"/>
    <property type="project" value="UniProtKB-EC"/>
</dbReference>
<comment type="caution">
    <text evidence="10">The sequence shown here is derived from an EMBL/GenBank/DDBJ whole genome shotgun (WGS) entry which is preliminary data.</text>
</comment>
<keyword evidence="5" id="KW-0573">Peptidoglycan synthesis</keyword>
<keyword evidence="8" id="KW-0472">Membrane</keyword>
<gene>
    <name evidence="10" type="ORF">ABIA69_002223</name>
</gene>